<name>A0A7I8KUF1_SPIIN</name>
<dbReference type="Pfam" id="PF04749">
    <property type="entry name" value="PLAC8"/>
    <property type="match status" value="1"/>
</dbReference>
<proteinExistence type="predicted"/>
<protein>
    <submittedName>
        <fullName evidence="2">Uncharacterized protein</fullName>
    </submittedName>
</protein>
<organism evidence="2 3">
    <name type="scientific">Spirodela intermedia</name>
    <name type="common">Intermediate duckweed</name>
    <dbReference type="NCBI Taxonomy" id="51605"/>
    <lineage>
        <taxon>Eukaryota</taxon>
        <taxon>Viridiplantae</taxon>
        <taxon>Streptophyta</taxon>
        <taxon>Embryophyta</taxon>
        <taxon>Tracheophyta</taxon>
        <taxon>Spermatophyta</taxon>
        <taxon>Magnoliopsida</taxon>
        <taxon>Liliopsida</taxon>
        <taxon>Araceae</taxon>
        <taxon>Lemnoideae</taxon>
        <taxon>Spirodela</taxon>
    </lineage>
</organism>
<dbReference type="AlphaFoldDB" id="A0A7I8KUF1"/>
<dbReference type="OrthoDB" id="1045822at2759"/>
<accession>A0A7I8KUF1</accession>
<dbReference type="NCBIfam" id="TIGR01571">
    <property type="entry name" value="A_thal_Cys_rich"/>
    <property type="match status" value="1"/>
</dbReference>
<sequence>MPVAFPPAGQQLPGYAGNPDPVPVKFPPEHYSPAPAFQQHASMAAAPSPGYPVRSLPPSTPGRIVLQGSSPWTTELFDCMDDPLNAVTTLLLPCVTFGQIAEIIDEGRSTCNTNGVMYGCVAAMIGMPCLISCGYRSRLRAKFDLVETPAPDWAVHFILEPCALCQEYRELRNRGFDPEIGWHANVAKSQGVALTPPKNQAMIG</sequence>
<dbReference type="PANTHER" id="PTHR15907">
    <property type="entry name" value="DUF614 FAMILY PROTEIN-RELATED"/>
    <property type="match status" value="1"/>
</dbReference>
<gene>
    <name evidence="2" type="ORF">SI8410_09012127</name>
</gene>
<evidence type="ECO:0000313" key="3">
    <source>
        <dbReference type="Proteomes" id="UP000663760"/>
    </source>
</evidence>
<reference evidence="2" key="1">
    <citation type="submission" date="2020-02" db="EMBL/GenBank/DDBJ databases">
        <authorList>
            <person name="Scholz U."/>
            <person name="Mascher M."/>
            <person name="Fiebig A."/>
        </authorList>
    </citation>
    <scope>NUCLEOTIDE SEQUENCE</scope>
</reference>
<dbReference type="InterPro" id="IPR006461">
    <property type="entry name" value="PLAC_motif_containing"/>
</dbReference>
<evidence type="ECO:0000313" key="2">
    <source>
        <dbReference type="EMBL" id="CAA7401449.1"/>
    </source>
</evidence>
<dbReference type="EMBL" id="LR746272">
    <property type="protein sequence ID" value="CAA7401449.1"/>
    <property type="molecule type" value="Genomic_DNA"/>
</dbReference>
<dbReference type="Proteomes" id="UP000663760">
    <property type="component" value="Chromosome 9"/>
</dbReference>
<keyword evidence="3" id="KW-1185">Reference proteome</keyword>
<evidence type="ECO:0000256" key="1">
    <source>
        <dbReference type="SAM" id="MobiDB-lite"/>
    </source>
</evidence>
<feature type="region of interest" description="Disordered" evidence="1">
    <location>
        <begin position="1"/>
        <end position="22"/>
    </location>
</feature>